<reference evidence="2" key="1">
    <citation type="submission" date="2022-06" db="EMBL/GenBank/DDBJ databases">
        <title>Isolation of gut microbiota from human fecal samples.</title>
        <authorList>
            <person name="Pamer E.G."/>
            <person name="Barat B."/>
            <person name="Waligurski E."/>
            <person name="Medina S."/>
            <person name="Paddock L."/>
            <person name="Mostad J."/>
        </authorList>
    </citation>
    <scope>NUCLEOTIDE SEQUENCE</scope>
    <source>
        <strain evidence="2">DFI.7.96</strain>
    </source>
</reference>
<dbReference type="GO" id="GO:0016747">
    <property type="term" value="F:acyltransferase activity, transferring groups other than amino-acyl groups"/>
    <property type="evidence" value="ECO:0007669"/>
    <property type="project" value="InterPro"/>
</dbReference>
<accession>A0AAW5KCS0</accession>
<dbReference type="InterPro" id="IPR000182">
    <property type="entry name" value="GNAT_dom"/>
</dbReference>
<proteinExistence type="predicted"/>
<dbReference type="SUPFAM" id="SSF55729">
    <property type="entry name" value="Acyl-CoA N-acyltransferases (Nat)"/>
    <property type="match status" value="1"/>
</dbReference>
<evidence type="ECO:0000259" key="1">
    <source>
        <dbReference type="PROSITE" id="PS51186"/>
    </source>
</evidence>
<dbReference type="Proteomes" id="UP001205063">
    <property type="component" value="Unassembled WGS sequence"/>
</dbReference>
<dbReference type="RefSeq" id="WP_256136262.1">
    <property type="nucleotide sequence ID" value="NZ_JANGAB010000004.1"/>
</dbReference>
<dbReference type="Gene3D" id="3.40.630.30">
    <property type="match status" value="1"/>
</dbReference>
<protein>
    <submittedName>
        <fullName evidence="2">GNAT family N-acetyltransferase</fullName>
    </submittedName>
</protein>
<evidence type="ECO:0000313" key="2">
    <source>
        <dbReference type="EMBL" id="MCQ4949812.1"/>
    </source>
</evidence>
<dbReference type="AlphaFoldDB" id="A0AAW5KCS0"/>
<evidence type="ECO:0000313" key="3">
    <source>
        <dbReference type="Proteomes" id="UP001205063"/>
    </source>
</evidence>
<organism evidence="2 3">
    <name type="scientific">Bittarella massiliensis</name>
    <name type="common">ex Durand et al. 2017</name>
    <dbReference type="NCBI Taxonomy" id="1720313"/>
    <lineage>
        <taxon>Bacteria</taxon>
        <taxon>Bacillati</taxon>
        <taxon>Bacillota</taxon>
        <taxon>Clostridia</taxon>
        <taxon>Eubacteriales</taxon>
        <taxon>Oscillospiraceae</taxon>
        <taxon>Bittarella (ex Durand et al. 2017)</taxon>
    </lineage>
</organism>
<sequence length="284" mass="31345">MPERKIAVGYRQNDALRQSLNALTEAVFGLSFEGWYRAGYWGEGYIPYSVVEGERVVANVSVSPMEFWVRGQRRRYLQLGTVETHPACRGQGLSARLLRRVLADWTGRCDGLFLFANPSVLDFYPKFGFVRAEEQLLFRLLRGVGEGTARPLDTGDPAVQRELFSLAEGAPTGADIWQMGGGPLCLFYALGPLQNGFYRLPRGGVAAATFAGETLTLWQHWGPDSLNEAVAALAGPATRRVELGFWRDRAPGFAPIPCAGEDALFVEGDFDWLPEGRIPLCSHT</sequence>
<dbReference type="EMBL" id="JANGAB010000004">
    <property type="protein sequence ID" value="MCQ4949812.1"/>
    <property type="molecule type" value="Genomic_DNA"/>
</dbReference>
<gene>
    <name evidence="2" type="ORF">NE646_09050</name>
</gene>
<dbReference type="InterPro" id="IPR016181">
    <property type="entry name" value="Acyl_CoA_acyltransferase"/>
</dbReference>
<dbReference type="PROSITE" id="PS51186">
    <property type="entry name" value="GNAT"/>
    <property type="match status" value="1"/>
</dbReference>
<dbReference type="Pfam" id="PF13527">
    <property type="entry name" value="Acetyltransf_9"/>
    <property type="match status" value="1"/>
</dbReference>
<comment type="caution">
    <text evidence="2">The sequence shown here is derived from an EMBL/GenBank/DDBJ whole genome shotgun (WGS) entry which is preliminary data.</text>
</comment>
<feature type="domain" description="N-acetyltransferase" evidence="1">
    <location>
        <begin position="8"/>
        <end position="153"/>
    </location>
</feature>
<name>A0AAW5KCS0_9FIRM</name>
<dbReference type="CDD" id="cd04301">
    <property type="entry name" value="NAT_SF"/>
    <property type="match status" value="1"/>
</dbReference>